<reference evidence="12" key="1">
    <citation type="submission" date="2014-08" db="EMBL/GenBank/DDBJ databases">
        <authorList>
            <person name="Senf B."/>
            <person name="Petzold A."/>
            <person name="Downie B.R."/>
            <person name="Koch P."/>
            <person name="Platzer M."/>
        </authorList>
    </citation>
    <scope>NUCLEOTIDE SEQUENCE [LARGE SCALE GENOMIC DNA]</scope>
    <source>
        <strain evidence="12">GRZ</strain>
    </source>
</reference>
<dbReference type="GO" id="GO:0005524">
    <property type="term" value="F:ATP binding"/>
    <property type="evidence" value="ECO:0007669"/>
    <property type="project" value="UniProtKB-UniRule"/>
</dbReference>
<organism evidence="12 13">
    <name type="scientific">Nothobranchius furzeri</name>
    <name type="common">Turquoise killifish</name>
    <dbReference type="NCBI Taxonomy" id="105023"/>
    <lineage>
        <taxon>Eukaryota</taxon>
        <taxon>Metazoa</taxon>
        <taxon>Chordata</taxon>
        <taxon>Craniata</taxon>
        <taxon>Vertebrata</taxon>
        <taxon>Euteleostomi</taxon>
        <taxon>Actinopterygii</taxon>
        <taxon>Neopterygii</taxon>
        <taxon>Teleostei</taxon>
        <taxon>Neoteleostei</taxon>
        <taxon>Acanthomorphata</taxon>
        <taxon>Ovalentaria</taxon>
        <taxon>Atherinomorphae</taxon>
        <taxon>Cyprinodontiformes</taxon>
        <taxon>Nothobranchiidae</taxon>
        <taxon>Nothobranchius</taxon>
    </lineage>
</organism>
<dbReference type="InterPro" id="IPR017441">
    <property type="entry name" value="Protein_kinase_ATP_BS"/>
</dbReference>
<evidence type="ECO:0000256" key="1">
    <source>
        <dbReference type="ARBA" id="ARBA00012513"/>
    </source>
</evidence>
<dbReference type="PANTHER" id="PTHR24348:SF19">
    <property type="entry name" value="SERINE_THREONINE-PROTEIN KINASE ULK1"/>
    <property type="match status" value="1"/>
</dbReference>
<dbReference type="GO" id="GO:0004674">
    <property type="term" value="F:protein serine/threonine kinase activity"/>
    <property type="evidence" value="ECO:0007669"/>
    <property type="project" value="UniProtKB-KW"/>
</dbReference>
<dbReference type="GO" id="GO:0061709">
    <property type="term" value="P:reticulophagy"/>
    <property type="evidence" value="ECO:0007669"/>
    <property type="project" value="TreeGrafter"/>
</dbReference>
<dbReference type="GO" id="GO:0005829">
    <property type="term" value="C:cytosol"/>
    <property type="evidence" value="ECO:0007669"/>
    <property type="project" value="TreeGrafter"/>
</dbReference>
<dbReference type="SMART" id="SM00220">
    <property type="entry name" value="S_TKc"/>
    <property type="match status" value="1"/>
</dbReference>
<dbReference type="GO" id="GO:0034727">
    <property type="term" value="P:piecemeal microautophagy of the nucleus"/>
    <property type="evidence" value="ECO:0007669"/>
    <property type="project" value="TreeGrafter"/>
</dbReference>
<accession>A0A8C6LQR7</accession>
<evidence type="ECO:0000256" key="9">
    <source>
        <dbReference type="PROSITE-ProRule" id="PRU10141"/>
    </source>
</evidence>
<dbReference type="Proteomes" id="UP000694548">
    <property type="component" value="Chromosome sgr02"/>
</dbReference>
<dbReference type="GO" id="GO:0048671">
    <property type="term" value="P:negative regulation of collateral sprouting"/>
    <property type="evidence" value="ECO:0007669"/>
    <property type="project" value="TreeGrafter"/>
</dbReference>
<evidence type="ECO:0000256" key="6">
    <source>
        <dbReference type="ARBA" id="ARBA00022777"/>
    </source>
</evidence>
<dbReference type="PROSITE" id="PS00107">
    <property type="entry name" value="PROTEIN_KINASE_ATP"/>
    <property type="match status" value="1"/>
</dbReference>
<feature type="region of interest" description="Disordered" evidence="10">
    <location>
        <begin position="434"/>
        <end position="500"/>
    </location>
</feature>
<dbReference type="FunFam" id="1.10.510.10:FF:000128">
    <property type="entry name" value="serine/threonine-protein kinase ULK2 isoform X2"/>
    <property type="match status" value="1"/>
</dbReference>
<feature type="domain" description="Protein kinase" evidence="11">
    <location>
        <begin position="9"/>
        <end position="256"/>
    </location>
</feature>
<dbReference type="AlphaFoldDB" id="A0A8C6LQR7"/>
<evidence type="ECO:0000256" key="7">
    <source>
        <dbReference type="ARBA" id="ARBA00022840"/>
    </source>
</evidence>
<evidence type="ECO:0000256" key="4">
    <source>
        <dbReference type="ARBA" id="ARBA00022679"/>
    </source>
</evidence>
<dbReference type="PROSITE" id="PS00108">
    <property type="entry name" value="PROTEIN_KINASE_ST"/>
    <property type="match status" value="1"/>
</dbReference>
<evidence type="ECO:0000256" key="5">
    <source>
        <dbReference type="ARBA" id="ARBA00022741"/>
    </source>
</evidence>
<evidence type="ECO:0000313" key="13">
    <source>
        <dbReference type="Proteomes" id="UP000694548"/>
    </source>
</evidence>
<dbReference type="GO" id="GO:0000422">
    <property type="term" value="P:autophagy of mitochondrion"/>
    <property type="evidence" value="ECO:0007669"/>
    <property type="project" value="TreeGrafter"/>
</dbReference>
<feature type="binding site" evidence="9">
    <location>
        <position position="39"/>
    </location>
    <ligand>
        <name>ATP</name>
        <dbReference type="ChEBI" id="CHEBI:30616"/>
    </ligand>
</feature>
<keyword evidence="2" id="KW-0723">Serine/threonine-protein kinase</keyword>
<feature type="region of interest" description="Disordered" evidence="10">
    <location>
        <begin position="278"/>
        <end position="297"/>
    </location>
</feature>
<dbReference type="InterPro" id="IPR011009">
    <property type="entry name" value="Kinase-like_dom_sf"/>
</dbReference>
<keyword evidence="7 9" id="KW-0067">ATP-binding</keyword>
<evidence type="ECO:0000259" key="11">
    <source>
        <dbReference type="PROSITE" id="PS50011"/>
    </source>
</evidence>
<keyword evidence="5 9" id="KW-0547">Nucleotide-binding</keyword>
<sequence>METVGKFEFSRKDLIGHGAFAVVFKGRHREKHDWEVAVKCINKKNLAKSQTLLGKEIKILKVSARKLYGGWLNLVLMPSCLSAAKSTLSEDTIRVFLQQITGAMRVLQTKGIIHRDLKPQNILLSYPPGRKSYSNNTCIKIADFGFARHLQNNMMAATLCGSPMYMAPEVIMSQNYDAKADLWSIGTIVFQCLTGKAPFQASSPQDLRMFYEKNKNLSPNIPRETSTHLRHLLLGLLQRNPKDRMEFDEFFCHPFLDASSSIKKTTPTVTMTCLPSSASASSCSSSSTSHLASPPSLAETQNLRTKVLASPTQEATGFHLKDSSGGDVSSKNSSSFDTDDFVMVPAHFTSKDNLNFPQKLNYRYFMLAFFALLSAVSRPMEFLGSHFCGNQGNQGQSLPIPVPTQVQNYQRMEQNLQSPKQEGSPRLSMLVRRCSSGSSMGTGRPGPSPPRQVAVPTSRRLSLGGTKTFQLSPQAPHLTEVRPTSQQQLQQPAGLGSRLHSAPCLSECVSGGGRPKIKKQHSDPVAVPSTGMMAVRPLHSSPRLSELMQRNPLPTILGSPSRTIPPFEFHKPPSSPNLVNYLTQTGLVIGSPCSRTAPGELRDLGQQATNPAHYIQRMNDDGMSFGRLDCCFFFFFFFFVSILSLCLKSPPGGGGGFAPGSSSPAQVIFTVGSPPSGTTPPYSCRQRKCSGSFTSGSPAGSLTSRYPQTGTYLDGFEAPPSPRYSFTDPITANMGGPVTFEAPELPEETLMEQEHTETVQRLRFTLDFAYCLTEVAAARGAMVAEGQGEFSHPSFLQQQSLVADQISSLSREWSYAEQLVLYLKTAELLSTALTTAMEQVKQGKLYPSATVKQVVRRLNELYKSSVASCRSLSTRLEHFFTRKHRLMDQITSITAERLLFSHTVQMVQAAALDEMFHQGEASVLRYHKALLLMEGLSLLLTEQEDILSISKCKECIERRLTALQSGLCV</sequence>
<dbReference type="Pfam" id="PF12063">
    <property type="entry name" value="ATG1-like_MIT1"/>
    <property type="match status" value="1"/>
</dbReference>
<dbReference type="InterPro" id="IPR000719">
    <property type="entry name" value="Prot_kinase_dom"/>
</dbReference>
<dbReference type="GO" id="GO:0010508">
    <property type="term" value="P:positive regulation of autophagy"/>
    <property type="evidence" value="ECO:0007669"/>
    <property type="project" value="TreeGrafter"/>
</dbReference>
<reference evidence="12" key="2">
    <citation type="submission" date="2025-08" db="UniProtKB">
        <authorList>
            <consortium name="Ensembl"/>
        </authorList>
    </citation>
    <scope>IDENTIFICATION</scope>
</reference>
<evidence type="ECO:0000256" key="8">
    <source>
        <dbReference type="ARBA" id="ARBA00023006"/>
    </source>
</evidence>
<evidence type="ECO:0000256" key="10">
    <source>
        <dbReference type="SAM" id="MobiDB-lite"/>
    </source>
</evidence>
<dbReference type="InterPro" id="IPR008271">
    <property type="entry name" value="Ser/Thr_kinase_AS"/>
</dbReference>
<keyword evidence="6" id="KW-0418">Kinase</keyword>
<evidence type="ECO:0000256" key="2">
    <source>
        <dbReference type="ARBA" id="ARBA00022527"/>
    </source>
</evidence>
<dbReference type="PANTHER" id="PTHR24348">
    <property type="entry name" value="SERINE/THREONINE-PROTEIN KINASE UNC-51-RELATED"/>
    <property type="match status" value="1"/>
</dbReference>
<proteinExistence type="predicted"/>
<dbReference type="PROSITE" id="PS50011">
    <property type="entry name" value="PROTEIN_KINASE_DOM"/>
    <property type="match status" value="1"/>
</dbReference>
<dbReference type="SUPFAM" id="SSF56112">
    <property type="entry name" value="Protein kinase-like (PK-like)"/>
    <property type="match status" value="1"/>
</dbReference>
<keyword evidence="13" id="KW-1185">Reference proteome</keyword>
<feature type="compositionally biased region" description="Polar residues" evidence="10">
    <location>
        <begin position="482"/>
        <end position="491"/>
    </location>
</feature>
<dbReference type="GO" id="GO:0034045">
    <property type="term" value="C:phagophore assembly site membrane"/>
    <property type="evidence" value="ECO:0007669"/>
    <property type="project" value="TreeGrafter"/>
</dbReference>
<dbReference type="GO" id="GO:0048675">
    <property type="term" value="P:axon extension"/>
    <property type="evidence" value="ECO:0007669"/>
    <property type="project" value="TreeGrafter"/>
</dbReference>
<dbReference type="InterPro" id="IPR048941">
    <property type="entry name" value="ATG1-like_MIT2"/>
</dbReference>
<reference evidence="12" key="3">
    <citation type="submission" date="2025-09" db="UniProtKB">
        <authorList>
            <consortium name="Ensembl"/>
        </authorList>
    </citation>
    <scope>IDENTIFICATION</scope>
</reference>
<name>A0A8C6LQR7_NOTFU</name>
<protein>
    <recommendedName>
        <fullName evidence="1">non-specific serine/threonine protein kinase</fullName>
        <ecNumber evidence="1">2.7.11.1</ecNumber>
    </recommendedName>
</protein>
<dbReference type="GO" id="GO:0042594">
    <property type="term" value="P:response to starvation"/>
    <property type="evidence" value="ECO:0007669"/>
    <property type="project" value="TreeGrafter"/>
</dbReference>
<dbReference type="Ensembl" id="ENSNFUT00015022982.1">
    <property type="protein sequence ID" value="ENSNFUP00015021963.1"/>
    <property type="gene ID" value="ENSNFUG00015009934.1"/>
</dbReference>
<keyword evidence="3" id="KW-0597">Phosphoprotein</keyword>
<dbReference type="FunFam" id="3.30.200.20:FF:000149">
    <property type="entry name" value="serine/threonine-protein kinase unc-51 isoform X1"/>
    <property type="match status" value="1"/>
</dbReference>
<dbReference type="Pfam" id="PF21127">
    <property type="entry name" value="ATG1-like_MIT2"/>
    <property type="match status" value="1"/>
</dbReference>
<keyword evidence="4" id="KW-0808">Transferase</keyword>
<dbReference type="Gene3D" id="1.10.510.10">
    <property type="entry name" value="Transferase(Phosphotransferase) domain 1"/>
    <property type="match status" value="1"/>
</dbReference>
<evidence type="ECO:0000313" key="12">
    <source>
        <dbReference type="Ensembl" id="ENSNFUP00015021963.1"/>
    </source>
</evidence>
<dbReference type="InterPro" id="IPR022708">
    <property type="entry name" value="Atg1-like_tMIT"/>
</dbReference>
<dbReference type="Pfam" id="PF00069">
    <property type="entry name" value="Pkinase"/>
    <property type="match status" value="1"/>
</dbReference>
<dbReference type="InterPro" id="IPR045269">
    <property type="entry name" value="Atg1-like"/>
</dbReference>
<dbReference type="Gene3D" id="3.30.200.20">
    <property type="entry name" value="Phosphorylase Kinase, domain 1"/>
    <property type="match status" value="1"/>
</dbReference>
<evidence type="ECO:0000256" key="3">
    <source>
        <dbReference type="ARBA" id="ARBA00022553"/>
    </source>
</evidence>
<dbReference type="GO" id="GO:0005776">
    <property type="term" value="C:autophagosome"/>
    <property type="evidence" value="ECO:0007669"/>
    <property type="project" value="TreeGrafter"/>
</dbReference>
<dbReference type="GO" id="GO:0000045">
    <property type="term" value="P:autophagosome assembly"/>
    <property type="evidence" value="ECO:0007669"/>
    <property type="project" value="TreeGrafter"/>
</dbReference>
<keyword evidence="8" id="KW-0072">Autophagy</keyword>
<gene>
    <name evidence="12" type="primary">ULK1</name>
    <name evidence="12" type="synonym">ulk1b</name>
</gene>
<dbReference type="GeneTree" id="ENSGT00940000156664"/>
<dbReference type="EC" id="2.7.11.1" evidence="1"/>